<evidence type="ECO:0000313" key="1">
    <source>
        <dbReference type="EMBL" id="GGI15363.1"/>
    </source>
</evidence>
<name>A0A8J3ASG1_9BACI</name>
<dbReference type="InterPro" id="IPR021328">
    <property type="entry name" value="CotB-like"/>
</dbReference>
<dbReference type="Gene3D" id="1.20.1260.120">
    <property type="entry name" value="Protein of unknown function DUF2935"/>
    <property type="match status" value="1"/>
</dbReference>
<evidence type="ECO:0000313" key="2">
    <source>
        <dbReference type="Proteomes" id="UP000626244"/>
    </source>
</evidence>
<accession>A0A8J3ASG1</accession>
<protein>
    <submittedName>
        <fullName evidence="1">Uncharacterized protein</fullName>
    </submittedName>
</protein>
<reference evidence="2" key="1">
    <citation type="journal article" date="2019" name="Int. J. Syst. Evol. Microbiol.">
        <title>The Global Catalogue of Microorganisms (GCM) 10K type strain sequencing project: providing services to taxonomists for standard genome sequencing and annotation.</title>
        <authorList>
            <consortium name="The Broad Institute Genomics Platform"/>
            <consortium name="The Broad Institute Genome Sequencing Center for Infectious Disease"/>
            <person name="Wu L."/>
            <person name="Ma J."/>
        </authorList>
    </citation>
    <scope>NUCLEOTIDE SEQUENCE [LARGE SCALE GENOMIC DNA]</scope>
    <source>
        <strain evidence="2">CGMCC 1.14993</strain>
    </source>
</reference>
<dbReference type="EMBL" id="BMHB01000001">
    <property type="protein sequence ID" value="GGI15363.1"/>
    <property type="molecule type" value="Genomic_DNA"/>
</dbReference>
<gene>
    <name evidence="1" type="ORF">GCM10007380_27600</name>
</gene>
<dbReference type="Proteomes" id="UP000626244">
    <property type="component" value="Unassembled WGS sequence"/>
</dbReference>
<sequence length="53" mass="6429">MDNFIQTATYEHSFWLQVLRDHSQFILDGLAEKEKEEIQLRLLNMHFKNYSTV</sequence>
<keyword evidence="2" id="KW-1185">Reference proteome</keyword>
<organism evidence="1 2">
    <name type="scientific">Gottfriedia solisilvae</name>
    <dbReference type="NCBI Taxonomy" id="1516104"/>
    <lineage>
        <taxon>Bacteria</taxon>
        <taxon>Bacillati</taxon>
        <taxon>Bacillota</taxon>
        <taxon>Bacilli</taxon>
        <taxon>Bacillales</taxon>
        <taxon>Bacillaceae</taxon>
        <taxon>Gottfriedia</taxon>
    </lineage>
</organism>
<proteinExistence type="predicted"/>
<comment type="caution">
    <text evidence="1">The sequence shown here is derived from an EMBL/GenBank/DDBJ whole genome shotgun (WGS) entry which is preliminary data.</text>
</comment>
<dbReference type="SUPFAM" id="SSF158430">
    <property type="entry name" value="Bacillus cereus metalloprotein-like"/>
    <property type="match status" value="1"/>
</dbReference>
<dbReference type="Pfam" id="PF11155">
    <property type="entry name" value="DUF2935"/>
    <property type="match status" value="1"/>
</dbReference>
<dbReference type="AlphaFoldDB" id="A0A8J3ASG1"/>